<evidence type="ECO:0008006" key="3">
    <source>
        <dbReference type="Google" id="ProtNLM"/>
    </source>
</evidence>
<dbReference type="Proteomes" id="UP001500459">
    <property type="component" value="Unassembled WGS sequence"/>
</dbReference>
<dbReference type="EMBL" id="BAABCW010000002">
    <property type="protein sequence ID" value="GAA4110847.1"/>
    <property type="molecule type" value="Genomic_DNA"/>
</dbReference>
<accession>A0ABP7XBU5</accession>
<evidence type="ECO:0000313" key="1">
    <source>
        <dbReference type="EMBL" id="GAA4110847.1"/>
    </source>
</evidence>
<reference evidence="2" key="1">
    <citation type="journal article" date="2019" name="Int. J. Syst. Evol. Microbiol.">
        <title>The Global Catalogue of Microorganisms (GCM) 10K type strain sequencing project: providing services to taxonomists for standard genome sequencing and annotation.</title>
        <authorList>
            <consortium name="The Broad Institute Genomics Platform"/>
            <consortium name="The Broad Institute Genome Sequencing Center for Infectious Disease"/>
            <person name="Wu L."/>
            <person name="Ma J."/>
        </authorList>
    </citation>
    <scope>NUCLEOTIDE SEQUENCE [LARGE SCALE GENOMIC DNA]</scope>
    <source>
        <strain evidence="2">JCM 17106</strain>
    </source>
</reference>
<comment type="caution">
    <text evidence="1">The sequence shown here is derived from an EMBL/GenBank/DDBJ whole genome shotgun (WGS) entry which is preliminary data.</text>
</comment>
<proteinExistence type="predicted"/>
<sequence>MKYFILFIVYIFTIIPTHAQKGVSKKSPEIIAKLMIGKTTYLDNKGVKFIGVVEDSRCPTGVNCIWAGKAKILVGIYENNMLVKEKEITFEPKNTKKEAMQELLVSDTKTIYGYTLSPYPVSGQKKNPSDYFIEILIE</sequence>
<evidence type="ECO:0000313" key="2">
    <source>
        <dbReference type="Proteomes" id="UP001500459"/>
    </source>
</evidence>
<organism evidence="1 2">
    <name type="scientific">Aquimarina addita</name>
    <dbReference type="NCBI Taxonomy" id="870485"/>
    <lineage>
        <taxon>Bacteria</taxon>
        <taxon>Pseudomonadati</taxon>
        <taxon>Bacteroidota</taxon>
        <taxon>Flavobacteriia</taxon>
        <taxon>Flavobacteriales</taxon>
        <taxon>Flavobacteriaceae</taxon>
        <taxon>Aquimarina</taxon>
    </lineage>
</organism>
<keyword evidence="2" id="KW-1185">Reference proteome</keyword>
<protein>
    <recommendedName>
        <fullName evidence="3">Proteinase inhibitor I42 chagasin domain-containing protein</fullName>
    </recommendedName>
</protein>
<dbReference type="RefSeq" id="WP_344925009.1">
    <property type="nucleotide sequence ID" value="NZ_BAABCW010000002.1"/>
</dbReference>
<gene>
    <name evidence="1" type="ORF">GCM10022393_08160</name>
</gene>
<name>A0ABP7XBU5_9FLAO</name>